<dbReference type="EMBL" id="JABRWO010000001">
    <property type="protein sequence ID" value="MBA2113467.1"/>
    <property type="molecule type" value="Genomic_DNA"/>
</dbReference>
<dbReference type="PROSITE" id="PS51257">
    <property type="entry name" value="PROKAR_LIPOPROTEIN"/>
    <property type="match status" value="1"/>
</dbReference>
<comment type="caution">
    <text evidence="1">The sequence shown here is derived from an EMBL/GenBank/DDBJ whole genome shotgun (WGS) entry which is preliminary data.</text>
</comment>
<proteinExistence type="predicted"/>
<evidence type="ECO:0008006" key="3">
    <source>
        <dbReference type="Google" id="ProtNLM"/>
    </source>
</evidence>
<keyword evidence="2" id="KW-1185">Reference proteome</keyword>
<evidence type="ECO:0000313" key="2">
    <source>
        <dbReference type="Proteomes" id="UP000551616"/>
    </source>
</evidence>
<dbReference type="RefSeq" id="WP_207394937.1">
    <property type="nucleotide sequence ID" value="NZ_JABRWO010000001.1"/>
</dbReference>
<organism evidence="1 2">
    <name type="scientific">Bremerella alba</name>
    <dbReference type="NCBI Taxonomy" id="980252"/>
    <lineage>
        <taxon>Bacteria</taxon>
        <taxon>Pseudomonadati</taxon>
        <taxon>Planctomycetota</taxon>
        <taxon>Planctomycetia</taxon>
        <taxon>Pirellulales</taxon>
        <taxon>Pirellulaceae</taxon>
        <taxon>Bremerella</taxon>
    </lineage>
</organism>
<gene>
    <name evidence="1" type="ORF">HOV93_06160</name>
</gene>
<dbReference type="Proteomes" id="UP000551616">
    <property type="component" value="Unassembled WGS sequence"/>
</dbReference>
<protein>
    <recommendedName>
        <fullName evidence="3">Carboxypeptidase regulatory-like domain-containing protein</fullName>
    </recommendedName>
</protein>
<dbReference type="AlphaFoldDB" id="A0A7V9A5N2"/>
<reference evidence="1 2" key="1">
    <citation type="submission" date="2020-05" db="EMBL/GenBank/DDBJ databases">
        <title>Bremerella alba sp. nov., a novel planctomycete isolated from the surface of the macroalga Fucus spiralis.</title>
        <authorList>
            <person name="Godinho O."/>
            <person name="Botelho R."/>
            <person name="Albuquerque L."/>
            <person name="Wiegand S."/>
            <person name="Da Costa M.S."/>
            <person name="Lobo-Da-Cunha A."/>
            <person name="Jogler C."/>
            <person name="Lage O.M."/>
        </authorList>
    </citation>
    <scope>NUCLEOTIDE SEQUENCE [LARGE SCALE GENOMIC DNA]</scope>
    <source>
        <strain evidence="1 2">FF15</strain>
    </source>
</reference>
<name>A0A7V9A5N2_9BACT</name>
<evidence type="ECO:0000313" key="1">
    <source>
        <dbReference type="EMBL" id="MBA2113467.1"/>
    </source>
</evidence>
<sequence length="139" mass="15245">MFRYALFTLAVFTWVACLGCNQRSARPSVTIEGTVTVDETPLPQGSIHFTSPLTGESAYVNLQPDGTYAVSFPEADLGEAYEVSIQKPQIELEDAHAKAERIKMDVKIPPKYAHRTTSGLTFTVQEGGTQTFDVELSSK</sequence>
<accession>A0A7V9A5N2</accession>